<protein>
    <submittedName>
        <fullName evidence="6">Glycosyltransferase</fullName>
        <ecNumber evidence="6">2.4.-.-</ecNumber>
    </submittedName>
</protein>
<dbReference type="InterPro" id="IPR001173">
    <property type="entry name" value="Glyco_trans_2-like"/>
</dbReference>
<dbReference type="RefSeq" id="WP_337332990.1">
    <property type="nucleotide sequence ID" value="NZ_JBBDGM010000012.1"/>
</dbReference>
<dbReference type="EMBL" id="JBBDGM010000012">
    <property type="protein sequence ID" value="MEJ1089346.1"/>
    <property type="molecule type" value="Genomic_DNA"/>
</dbReference>
<dbReference type="EC" id="2.4.-.-" evidence="6"/>
<proteinExistence type="inferred from homology"/>
<accession>A0ABU8LDE0</accession>
<dbReference type="Gene3D" id="3.90.550.10">
    <property type="entry name" value="Spore Coat Polysaccharide Biosynthesis Protein SpsA, Chain A"/>
    <property type="match status" value="1"/>
</dbReference>
<feature type="domain" description="Glycosyltransferase 2-like" evidence="5">
    <location>
        <begin position="20"/>
        <end position="198"/>
    </location>
</feature>
<evidence type="ECO:0000259" key="5">
    <source>
        <dbReference type="Pfam" id="PF00535"/>
    </source>
</evidence>
<dbReference type="Pfam" id="PF00535">
    <property type="entry name" value="Glycos_transf_2"/>
    <property type="match status" value="1"/>
</dbReference>
<sequence length="332" mass="36160">MPRITAVTVTYGDRFDRLCRETIERAFAAGVSEMVVVDNGSTESSSAALSRLAAASDRLTVLRNERNIGSAAAFGAALTEARQGDPDFIWLLDDDNWVAPETLDRLISVHQSASTSEDGGGVVVCARRVPNSFHDRVNAGVAADAVYPLPGAFLGFDVMNYASRFLRPPTTTVGHRTPPRIPYAPYGGLLIRSEILDEVGPPRGELVLYSDDTVWTSGIVAAGHPIVLALDAVIEDADGKWTQGSSKNSVSASIRSQHTDRLYLSTRNRTWYDRSRVSTTAQRLRYALNRIVVLGVAALSAVPTSSWRGFRAFRRAIRDGERGDFSETMRLG</sequence>
<evidence type="ECO:0000256" key="1">
    <source>
        <dbReference type="ARBA" id="ARBA00004776"/>
    </source>
</evidence>
<comment type="caution">
    <text evidence="6">The sequence shown here is derived from an EMBL/GenBank/DDBJ whole genome shotgun (WGS) entry which is preliminary data.</text>
</comment>
<evidence type="ECO:0000313" key="7">
    <source>
        <dbReference type="Proteomes" id="UP001371224"/>
    </source>
</evidence>
<evidence type="ECO:0000313" key="6">
    <source>
        <dbReference type="EMBL" id="MEJ1089346.1"/>
    </source>
</evidence>
<dbReference type="PANTHER" id="PTHR43179:SF12">
    <property type="entry name" value="GALACTOFURANOSYLTRANSFERASE GLFT2"/>
    <property type="match status" value="1"/>
</dbReference>
<evidence type="ECO:0000256" key="4">
    <source>
        <dbReference type="ARBA" id="ARBA00022679"/>
    </source>
</evidence>
<dbReference type="GO" id="GO:0016757">
    <property type="term" value="F:glycosyltransferase activity"/>
    <property type="evidence" value="ECO:0007669"/>
    <property type="project" value="UniProtKB-KW"/>
</dbReference>
<dbReference type="PANTHER" id="PTHR43179">
    <property type="entry name" value="RHAMNOSYLTRANSFERASE WBBL"/>
    <property type="match status" value="1"/>
</dbReference>
<comment type="similarity">
    <text evidence="2">Belongs to the glycosyltransferase 2 family.</text>
</comment>
<keyword evidence="7" id="KW-1185">Reference proteome</keyword>
<reference evidence="6 7" key="1">
    <citation type="submission" date="2024-02" db="EMBL/GenBank/DDBJ databases">
        <authorList>
            <person name="Saticioglu I.B."/>
        </authorList>
    </citation>
    <scope>NUCLEOTIDE SEQUENCE [LARGE SCALE GENOMIC DNA]</scope>
    <source>
        <strain evidence="6 7">Mu-80</strain>
    </source>
</reference>
<gene>
    <name evidence="6" type="ORF">WDU99_13580</name>
</gene>
<keyword evidence="4 6" id="KW-0808">Transferase</keyword>
<comment type="pathway">
    <text evidence="1">Cell wall biogenesis; cell wall polysaccharide biosynthesis.</text>
</comment>
<name>A0ABU8LDE0_9MICO</name>
<evidence type="ECO:0000256" key="3">
    <source>
        <dbReference type="ARBA" id="ARBA00022676"/>
    </source>
</evidence>
<evidence type="ECO:0000256" key="2">
    <source>
        <dbReference type="ARBA" id="ARBA00006739"/>
    </source>
</evidence>
<keyword evidence="3 6" id="KW-0328">Glycosyltransferase</keyword>
<organism evidence="6 7">
    <name type="scientific">Microbacterium bandirmense</name>
    <dbReference type="NCBI Taxonomy" id="3122050"/>
    <lineage>
        <taxon>Bacteria</taxon>
        <taxon>Bacillati</taxon>
        <taxon>Actinomycetota</taxon>
        <taxon>Actinomycetes</taxon>
        <taxon>Micrococcales</taxon>
        <taxon>Microbacteriaceae</taxon>
        <taxon>Microbacterium</taxon>
    </lineage>
</organism>
<dbReference type="InterPro" id="IPR029044">
    <property type="entry name" value="Nucleotide-diphossugar_trans"/>
</dbReference>
<dbReference type="SUPFAM" id="SSF53448">
    <property type="entry name" value="Nucleotide-diphospho-sugar transferases"/>
    <property type="match status" value="1"/>
</dbReference>
<dbReference type="Proteomes" id="UP001371224">
    <property type="component" value="Unassembled WGS sequence"/>
</dbReference>